<organism evidence="1 2">
    <name type="scientific">Pararge aegeria aegeria</name>
    <dbReference type="NCBI Taxonomy" id="348720"/>
    <lineage>
        <taxon>Eukaryota</taxon>
        <taxon>Metazoa</taxon>
        <taxon>Ecdysozoa</taxon>
        <taxon>Arthropoda</taxon>
        <taxon>Hexapoda</taxon>
        <taxon>Insecta</taxon>
        <taxon>Pterygota</taxon>
        <taxon>Neoptera</taxon>
        <taxon>Endopterygota</taxon>
        <taxon>Lepidoptera</taxon>
        <taxon>Glossata</taxon>
        <taxon>Ditrysia</taxon>
        <taxon>Papilionoidea</taxon>
        <taxon>Nymphalidae</taxon>
        <taxon>Satyrinae</taxon>
        <taxon>Satyrini</taxon>
        <taxon>Parargina</taxon>
        <taxon>Pararge</taxon>
    </lineage>
</organism>
<name>A0A8S4QK05_9NEOP</name>
<comment type="caution">
    <text evidence="1">The sequence shown here is derived from an EMBL/GenBank/DDBJ whole genome shotgun (WGS) entry which is preliminary data.</text>
</comment>
<evidence type="ECO:0000313" key="2">
    <source>
        <dbReference type="Proteomes" id="UP000838756"/>
    </source>
</evidence>
<evidence type="ECO:0000313" key="1">
    <source>
        <dbReference type="EMBL" id="CAH2211053.1"/>
    </source>
</evidence>
<dbReference type="AlphaFoldDB" id="A0A8S4QK05"/>
<dbReference type="Proteomes" id="UP000838756">
    <property type="component" value="Unassembled WGS sequence"/>
</dbReference>
<accession>A0A8S4QK05</accession>
<protein>
    <submittedName>
        <fullName evidence="1">Jg6902 protein</fullName>
    </submittedName>
</protein>
<proteinExistence type="predicted"/>
<keyword evidence="2" id="KW-1185">Reference proteome</keyword>
<sequence>MTLYCFQRSAAGLKTLPTLGLPIIARRMGWRSMDVAGDASISIEDAAAVFRAREEWCQLYSNLPKPHGTIPWDLGASEPLVPVIVTAVPPDYHVERKKEERNIYFLHCTTHYNIHNTTYVM</sequence>
<dbReference type="EMBL" id="CAKXAJ010009031">
    <property type="protein sequence ID" value="CAH2211053.1"/>
    <property type="molecule type" value="Genomic_DNA"/>
</dbReference>
<gene>
    <name evidence="1" type="primary">jg6902</name>
    <name evidence="1" type="ORF">PAEG_LOCUS2899</name>
</gene>
<reference evidence="1" key="1">
    <citation type="submission" date="2022-03" db="EMBL/GenBank/DDBJ databases">
        <authorList>
            <person name="Lindestad O."/>
        </authorList>
    </citation>
    <scope>NUCLEOTIDE SEQUENCE</scope>
</reference>